<organism evidence="2 3">
    <name type="scientific">Candidatus Ornithospirochaeta stercoravium</name>
    <dbReference type="NCBI Taxonomy" id="2840897"/>
    <lineage>
        <taxon>Bacteria</taxon>
        <taxon>Pseudomonadati</taxon>
        <taxon>Spirochaetota</taxon>
        <taxon>Spirochaetia</taxon>
        <taxon>Spirochaetales</taxon>
        <taxon>Spirochaetaceae</taxon>
        <taxon>Spirochaetaceae incertae sedis</taxon>
        <taxon>Candidatus Ornithospirochaeta</taxon>
    </lineage>
</organism>
<gene>
    <name evidence="2" type="ORF">IAA72_10325</name>
</gene>
<sequence>MYIYENPDWPHFIVDLSRTEKLEDKISELKYFLDGMLMMISDRNSEIASFLSDSLKASWAIEGIDLSDIDIYSAVAKRLESHMR</sequence>
<evidence type="ECO:0000259" key="1">
    <source>
        <dbReference type="Pfam" id="PF13776"/>
    </source>
</evidence>
<reference evidence="2" key="2">
    <citation type="journal article" date="2021" name="PeerJ">
        <title>Extensive microbial diversity within the chicken gut microbiome revealed by metagenomics and culture.</title>
        <authorList>
            <person name="Gilroy R."/>
            <person name="Ravi A."/>
            <person name="Getino M."/>
            <person name="Pursley I."/>
            <person name="Horton D.L."/>
            <person name="Alikhan N.F."/>
            <person name="Baker D."/>
            <person name="Gharbi K."/>
            <person name="Hall N."/>
            <person name="Watson M."/>
            <person name="Adriaenssens E.M."/>
            <person name="Foster-Nyarko E."/>
            <person name="Jarju S."/>
            <person name="Secka A."/>
            <person name="Antonio M."/>
            <person name="Oren A."/>
            <person name="Chaudhuri R.R."/>
            <person name="La Ragione R."/>
            <person name="Hildebrand F."/>
            <person name="Pallen M.J."/>
        </authorList>
    </citation>
    <scope>NUCLEOTIDE SEQUENCE</scope>
    <source>
        <strain evidence="2">14700</strain>
    </source>
</reference>
<dbReference type="EMBL" id="JADIMF010000165">
    <property type="protein sequence ID" value="MBO8470161.1"/>
    <property type="molecule type" value="Genomic_DNA"/>
</dbReference>
<comment type="caution">
    <text evidence="2">The sequence shown here is derived from an EMBL/GenBank/DDBJ whole genome shotgun (WGS) entry which is preliminary data.</text>
</comment>
<evidence type="ECO:0000313" key="2">
    <source>
        <dbReference type="EMBL" id="MBO8470161.1"/>
    </source>
</evidence>
<accession>A0A9D9NE11</accession>
<dbReference type="Pfam" id="PF13776">
    <property type="entry name" value="DUF4172"/>
    <property type="match status" value="1"/>
</dbReference>
<dbReference type="Proteomes" id="UP000810292">
    <property type="component" value="Unassembled WGS sequence"/>
</dbReference>
<dbReference type="AlphaFoldDB" id="A0A9D9NE11"/>
<feature type="domain" description="DUF4172" evidence="1">
    <location>
        <begin position="2"/>
        <end position="80"/>
    </location>
</feature>
<protein>
    <submittedName>
        <fullName evidence="2">DUF4172 domain-containing protein</fullName>
    </submittedName>
</protein>
<name>A0A9D9NE11_9SPIO</name>
<reference evidence="2" key="1">
    <citation type="submission" date="2020-10" db="EMBL/GenBank/DDBJ databases">
        <authorList>
            <person name="Gilroy R."/>
        </authorList>
    </citation>
    <scope>NUCLEOTIDE SEQUENCE</scope>
    <source>
        <strain evidence="2">14700</strain>
    </source>
</reference>
<proteinExistence type="predicted"/>
<evidence type="ECO:0000313" key="3">
    <source>
        <dbReference type="Proteomes" id="UP000810292"/>
    </source>
</evidence>
<dbReference type="InterPro" id="IPR025230">
    <property type="entry name" value="DUF4172"/>
</dbReference>